<protein>
    <submittedName>
        <fullName evidence="2">Uncharacterized protein</fullName>
    </submittedName>
</protein>
<dbReference type="EMBL" id="AP014564">
    <property type="protein sequence ID" value="BAV94900.1"/>
    <property type="molecule type" value="Genomic_DNA"/>
</dbReference>
<name>A0A1J1E4C6_9FLAO</name>
<dbReference type="KEGG" id="ise:JBKA6_0887"/>
<evidence type="ECO:0000313" key="3">
    <source>
        <dbReference type="Proteomes" id="UP000243197"/>
    </source>
</evidence>
<keyword evidence="3" id="KW-1185">Reference proteome</keyword>
<gene>
    <name evidence="2" type="ORF">JBKA6_0887</name>
</gene>
<sequence length="76" mass="8793">MELQKSNNVNFLMGFLEDIDHSQDKTELQNTIDYIKKIDIKRISIGGILNATIFSTPIYCIISLILAFFLKKRQKT</sequence>
<dbReference type="AlphaFoldDB" id="A0A1J1E4C6"/>
<dbReference type="Proteomes" id="UP000243197">
    <property type="component" value="Chromosome"/>
</dbReference>
<accession>A0A1J1E4C6</accession>
<keyword evidence="1" id="KW-1133">Transmembrane helix</keyword>
<evidence type="ECO:0000313" key="2">
    <source>
        <dbReference type="EMBL" id="BAV94900.1"/>
    </source>
</evidence>
<evidence type="ECO:0000256" key="1">
    <source>
        <dbReference type="SAM" id="Phobius"/>
    </source>
</evidence>
<reference evidence="2 3" key="1">
    <citation type="submission" date="2014-03" db="EMBL/GenBank/DDBJ databases">
        <title>complete genome sequence of Flavobacteriaceae bacterium JBKA-6.</title>
        <authorList>
            <person name="Takano T."/>
            <person name="Nakamura Y."/>
            <person name="Takuma S."/>
            <person name="Yasuike M."/>
            <person name="Matsuyama T."/>
            <person name="Sakai T."/>
            <person name="Fujiwara A."/>
            <person name="Kimoto K."/>
            <person name="Fukuda Y."/>
            <person name="Kondo H."/>
            <person name="Hirono I."/>
            <person name="Nakayasu C."/>
        </authorList>
    </citation>
    <scope>NUCLEOTIDE SEQUENCE [LARGE SCALE GENOMIC DNA]</scope>
    <source>
        <strain evidence="2 3">JBKA-6</strain>
    </source>
</reference>
<organism evidence="2 3">
    <name type="scientific">Ichthyobacterium seriolicida</name>
    <dbReference type="NCBI Taxonomy" id="242600"/>
    <lineage>
        <taxon>Bacteria</taxon>
        <taxon>Pseudomonadati</taxon>
        <taxon>Bacteroidota</taxon>
        <taxon>Flavobacteriia</taxon>
        <taxon>Flavobacteriales</taxon>
        <taxon>Ichthyobacteriaceae</taxon>
        <taxon>Ichthyobacterium</taxon>
    </lineage>
</organism>
<keyword evidence="1" id="KW-0812">Transmembrane</keyword>
<keyword evidence="1" id="KW-0472">Membrane</keyword>
<proteinExistence type="predicted"/>
<feature type="transmembrane region" description="Helical" evidence="1">
    <location>
        <begin position="48"/>
        <end position="70"/>
    </location>
</feature>